<dbReference type="Gene3D" id="3.90.850.10">
    <property type="entry name" value="Fumarylacetoacetase-like, C-terminal domain"/>
    <property type="match status" value="1"/>
</dbReference>
<dbReference type="GO" id="GO:0003824">
    <property type="term" value="F:catalytic activity"/>
    <property type="evidence" value="ECO:0007669"/>
    <property type="project" value="InterPro"/>
</dbReference>
<dbReference type="EMBL" id="RJKM01000001">
    <property type="protein sequence ID" value="ROP36579.1"/>
    <property type="molecule type" value="Genomic_DNA"/>
</dbReference>
<keyword evidence="2" id="KW-1185">Reference proteome</keyword>
<evidence type="ECO:0000313" key="2">
    <source>
        <dbReference type="Proteomes" id="UP000268727"/>
    </source>
</evidence>
<dbReference type="RefSeq" id="WP_123742534.1">
    <property type="nucleotide sequence ID" value="NZ_RJKM01000001.1"/>
</dbReference>
<comment type="caution">
    <text evidence="1">The sequence shown here is derived from an EMBL/GenBank/DDBJ whole genome shotgun (WGS) entry which is preliminary data.</text>
</comment>
<gene>
    <name evidence="1" type="ORF">EDD40_1853</name>
</gene>
<accession>A0A3N1H265</accession>
<dbReference type="SUPFAM" id="SSF56529">
    <property type="entry name" value="FAH"/>
    <property type="match status" value="1"/>
</dbReference>
<protein>
    <recommendedName>
        <fullName evidence="3">Fumarylacetoacetate (FAA) hydrolase family protein</fullName>
    </recommendedName>
</protein>
<evidence type="ECO:0000313" key="1">
    <source>
        <dbReference type="EMBL" id="ROP36579.1"/>
    </source>
</evidence>
<name>A0A3N1H265_9PSEU</name>
<sequence>MSILFETEYQGRRFVGFERPEPGKASVLHRVEDGQLAATLSEVRDPAALPDAIRSRTASVTVADADLKFLPPLLPTSTNNALVSGFMQTHASKMDGPRPSEGDVDPPKWFFKGFGSWLKLPGEPLVVPAEPKALIEEPEVVLVYANDEDGTPHYAGYTFGNDLCDIGLHRYNPAYNPYCKLCDTSISPWLHLGEPPTAVNGRTTINRDGEVAWEGSFDCGLDALYYTTGDMAENLLSTYPAVRRPGLVNYLMLGADSASFHAGFRIADGDVVDIEFTSHGVRLDNRVEFAKRSATV</sequence>
<organism evidence="1 2">
    <name type="scientific">Saccharothrix texasensis</name>
    <dbReference type="NCBI Taxonomy" id="103734"/>
    <lineage>
        <taxon>Bacteria</taxon>
        <taxon>Bacillati</taxon>
        <taxon>Actinomycetota</taxon>
        <taxon>Actinomycetes</taxon>
        <taxon>Pseudonocardiales</taxon>
        <taxon>Pseudonocardiaceae</taxon>
        <taxon>Saccharothrix</taxon>
    </lineage>
</organism>
<dbReference type="InterPro" id="IPR036663">
    <property type="entry name" value="Fumarylacetoacetase_C_sf"/>
</dbReference>
<reference evidence="1 2" key="1">
    <citation type="submission" date="2018-11" db="EMBL/GenBank/DDBJ databases">
        <title>Sequencing the genomes of 1000 actinobacteria strains.</title>
        <authorList>
            <person name="Klenk H.-P."/>
        </authorList>
    </citation>
    <scope>NUCLEOTIDE SEQUENCE [LARGE SCALE GENOMIC DNA]</scope>
    <source>
        <strain evidence="1 2">DSM 44231</strain>
    </source>
</reference>
<proteinExistence type="predicted"/>
<dbReference type="AlphaFoldDB" id="A0A3N1H265"/>
<dbReference type="Proteomes" id="UP000268727">
    <property type="component" value="Unassembled WGS sequence"/>
</dbReference>
<evidence type="ECO:0008006" key="3">
    <source>
        <dbReference type="Google" id="ProtNLM"/>
    </source>
</evidence>
<dbReference type="OrthoDB" id="6912741at2"/>